<dbReference type="GO" id="GO:0005524">
    <property type="term" value="F:ATP binding"/>
    <property type="evidence" value="ECO:0007669"/>
    <property type="project" value="UniProtKB-UniRule"/>
</dbReference>
<dbReference type="Gene3D" id="3.40.50.300">
    <property type="entry name" value="P-loop containing nucleotide triphosphate hydrolases"/>
    <property type="match status" value="1"/>
</dbReference>
<dbReference type="HAMAP" id="MF_00376">
    <property type="entry name" value="Dephospho_CoA_kinase"/>
    <property type="match status" value="1"/>
</dbReference>
<evidence type="ECO:0000256" key="3">
    <source>
        <dbReference type="HAMAP-Rule" id="MF_00376"/>
    </source>
</evidence>
<feature type="binding site" evidence="3">
    <location>
        <begin position="13"/>
        <end position="18"/>
    </location>
    <ligand>
        <name>ATP</name>
        <dbReference type="ChEBI" id="CHEBI:30616"/>
    </ligand>
</feature>
<dbReference type="KEGG" id="lsw:GTO87_03285"/>
<protein>
    <recommendedName>
        <fullName evidence="3 4">Dephospho-CoA kinase</fullName>
        <ecNumber evidence="3 4">2.7.1.24</ecNumber>
    </recommendedName>
    <alternativeName>
        <fullName evidence="3">Dephosphocoenzyme A kinase</fullName>
    </alternativeName>
</protein>
<dbReference type="Proteomes" id="UP000510886">
    <property type="component" value="Chromosome"/>
</dbReference>
<evidence type="ECO:0000313" key="6">
    <source>
        <dbReference type="Proteomes" id="UP000510886"/>
    </source>
</evidence>
<dbReference type="GO" id="GO:0005737">
    <property type="term" value="C:cytoplasm"/>
    <property type="evidence" value="ECO:0007669"/>
    <property type="project" value="UniProtKB-SubCell"/>
</dbReference>
<comment type="catalytic activity">
    <reaction evidence="3">
        <text>3'-dephospho-CoA + ATP = ADP + CoA + H(+)</text>
        <dbReference type="Rhea" id="RHEA:18245"/>
        <dbReference type="ChEBI" id="CHEBI:15378"/>
        <dbReference type="ChEBI" id="CHEBI:30616"/>
        <dbReference type="ChEBI" id="CHEBI:57287"/>
        <dbReference type="ChEBI" id="CHEBI:57328"/>
        <dbReference type="ChEBI" id="CHEBI:456216"/>
        <dbReference type="EC" id="2.7.1.24"/>
    </reaction>
</comment>
<name>A0A7H9EJ83_9LACO</name>
<evidence type="ECO:0000256" key="1">
    <source>
        <dbReference type="ARBA" id="ARBA00022741"/>
    </source>
</evidence>
<proteinExistence type="inferred from homology"/>
<dbReference type="SUPFAM" id="SSF52540">
    <property type="entry name" value="P-loop containing nucleoside triphosphate hydrolases"/>
    <property type="match status" value="1"/>
</dbReference>
<organism evidence="5 6">
    <name type="scientific">Ligilactobacillus saerimneri</name>
    <dbReference type="NCBI Taxonomy" id="228229"/>
    <lineage>
        <taxon>Bacteria</taxon>
        <taxon>Bacillati</taxon>
        <taxon>Bacillota</taxon>
        <taxon>Bacilli</taxon>
        <taxon>Lactobacillales</taxon>
        <taxon>Lactobacillaceae</taxon>
        <taxon>Ligilactobacillus</taxon>
    </lineage>
</organism>
<dbReference type="Pfam" id="PF01121">
    <property type="entry name" value="CoaE"/>
    <property type="match status" value="1"/>
</dbReference>
<keyword evidence="1 3" id="KW-0547">Nucleotide-binding</keyword>
<comment type="subcellular location">
    <subcellularLocation>
        <location evidence="3">Cytoplasm</location>
    </subcellularLocation>
</comment>
<keyword evidence="3 5" id="KW-0418">Kinase</keyword>
<dbReference type="InterPro" id="IPR001977">
    <property type="entry name" value="Depp_CoAkinase"/>
</dbReference>
<dbReference type="EMBL" id="CP047418">
    <property type="protein sequence ID" value="QLL77704.1"/>
    <property type="molecule type" value="Genomic_DNA"/>
</dbReference>
<dbReference type="PANTHER" id="PTHR10695:SF46">
    <property type="entry name" value="BIFUNCTIONAL COENZYME A SYNTHASE-RELATED"/>
    <property type="match status" value="1"/>
</dbReference>
<keyword evidence="3 5" id="KW-0808">Transferase</keyword>
<dbReference type="EC" id="2.7.1.24" evidence="3 4"/>
<dbReference type="RefSeq" id="WP_180849500.1">
    <property type="nucleotide sequence ID" value="NZ_CP047418.1"/>
</dbReference>
<gene>
    <name evidence="3" type="primary">coaE</name>
    <name evidence="5" type="ORF">GTO87_03285</name>
</gene>
<dbReference type="GO" id="GO:0004140">
    <property type="term" value="F:dephospho-CoA kinase activity"/>
    <property type="evidence" value="ECO:0007669"/>
    <property type="project" value="UniProtKB-UniRule"/>
</dbReference>
<dbReference type="PANTHER" id="PTHR10695">
    <property type="entry name" value="DEPHOSPHO-COA KINASE-RELATED"/>
    <property type="match status" value="1"/>
</dbReference>
<dbReference type="CDD" id="cd02022">
    <property type="entry name" value="DPCK"/>
    <property type="match status" value="1"/>
</dbReference>
<dbReference type="GO" id="GO:0015937">
    <property type="term" value="P:coenzyme A biosynthetic process"/>
    <property type="evidence" value="ECO:0007669"/>
    <property type="project" value="UniProtKB-UniRule"/>
</dbReference>
<comment type="pathway">
    <text evidence="3">Cofactor biosynthesis; coenzyme A biosynthesis; CoA from (R)-pantothenate: step 5/5.</text>
</comment>
<evidence type="ECO:0000313" key="5">
    <source>
        <dbReference type="EMBL" id="QLL77704.1"/>
    </source>
</evidence>
<keyword evidence="2 3" id="KW-0067">ATP-binding</keyword>
<sequence length="206" mass="23255">MMTYVLGITGGIASGKSTVSQYLAQKGAKIIDADAIARMIVAPGSQGLQQVIAHFGKAYLAPDGSLLRRKLGQLVFSDPKQLTELNEITHPLIREEILMQLQKYRQKGVAVVVLDIPLLFEGHYEQYCDAVWVTVVDETIQLARLQQRNQLPKVEAQARIKSQKDNAWRIAQADWTLDTGKGPLGWKPQVDQWFELRQIRFSKKKE</sequence>
<keyword evidence="3" id="KW-0173">Coenzyme A biosynthesis</keyword>
<comment type="function">
    <text evidence="3">Catalyzes the phosphorylation of the 3'-hydroxyl group of dephosphocoenzyme A to form coenzyme A.</text>
</comment>
<dbReference type="PROSITE" id="PS51219">
    <property type="entry name" value="DPCK"/>
    <property type="match status" value="1"/>
</dbReference>
<dbReference type="NCBIfam" id="TIGR00152">
    <property type="entry name" value="dephospho-CoA kinase"/>
    <property type="match status" value="1"/>
</dbReference>
<comment type="similarity">
    <text evidence="3">Belongs to the CoaE family.</text>
</comment>
<evidence type="ECO:0000256" key="4">
    <source>
        <dbReference type="NCBIfam" id="TIGR00152"/>
    </source>
</evidence>
<dbReference type="UniPathway" id="UPA00241">
    <property type="reaction ID" value="UER00356"/>
</dbReference>
<keyword evidence="3" id="KW-0963">Cytoplasm</keyword>
<dbReference type="InterPro" id="IPR027417">
    <property type="entry name" value="P-loop_NTPase"/>
</dbReference>
<evidence type="ECO:0000256" key="2">
    <source>
        <dbReference type="ARBA" id="ARBA00022840"/>
    </source>
</evidence>
<accession>A0A7H9EJ83</accession>
<reference evidence="5 6" key="1">
    <citation type="submission" date="2020-01" db="EMBL/GenBank/DDBJ databases">
        <title>Complete and circular genome sequences of six lactobacillus isolates from horses.</title>
        <authorList>
            <person name="Hassan H.M."/>
        </authorList>
    </citation>
    <scope>NUCLEOTIDE SEQUENCE [LARGE SCALE GENOMIC DNA]</scope>
    <source>
        <strain evidence="5 6">1A</strain>
    </source>
</reference>
<dbReference type="AlphaFoldDB" id="A0A7H9EJ83"/>